<dbReference type="AlphaFoldDB" id="A0A974BHM3"/>
<reference evidence="2" key="1">
    <citation type="submission" date="2020-07" db="EMBL/GenBank/DDBJ databases">
        <title>Genomic analysis of a strain of Sedimentibacter Hydroxybenzoicus DSM7310.</title>
        <authorList>
            <person name="Ma S."/>
        </authorList>
    </citation>
    <scope>NUCLEOTIDE SEQUENCE</scope>
    <source>
        <strain evidence="2">DSM 7310</strain>
    </source>
</reference>
<dbReference type="Proteomes" id="UP000611629">
    <property type="component" value="Unassembled WGS sequence"/>
</dbReference>
<feature type="transmembrane region" description="Helical" evidence="1">
    <location>
        <begin position="38"/>
        <end position="61"/>
    </location>
</feature>
<evidence type="ECO:0000313" key="2">
    <source>
        <dbReference type="EMBL" id="NYB73273.1"/>
    </source>
</evidence>
<feature type="transmembrane region" description="Helical" evidence="1">
    <location>
        <begin position="12"/>
        <end position="32"/>
    </location>
</feature>
<evidence type="ECO:0000256" key="1">
    <source>
        <dbReference type="SAM" id="Phobius"/>
    </source>
</evidence>
<name>A0A974BHM3_SEDHY</name>
<evidence type="ECO:0000313" key="3">
    <source>
        <dbReference type="Proteomes" id="UP000611629"/>
    </source>
</evidence>
<protein>
    <submittedName>
        <fullName evidence="2">Uncharacterized protein</fullName>
    </submittedName>
</protein>
<sequence length="119" mass="13501">MNTNNKKSKVSYIVVFIIGTLIGFFGVFNSVFSDGSTYERAVTILVVLIIYAVSGVIIGFIKPIKTMLYLPCLSITGLVLLLFYMYKEFNILYLVYFILILIISYFGLKTGSSFIRHKK</sequence>
<keyword evidence="1" id="KW-0812">Transmembrane</keyword>
<feature type="transmembrane region" description="Helical" evidence="1">
    <location>
        <begin position="68"/>
        <end position="85"/>
    </location>
</feature>
<comment type="caution">
    <text evidence="2">The sequence shown here is derived from an EMBL/GenBank/DDBJ whole genome shotgun (WGS) entry which is preliminary data.</text>
</comment>
<feature type="transmembrane region" description="Helical" evidence="1">
    <location>
        <begin position="91"/>
        <end position="108"/>
    </location>
</feature>
<keyword evidence="1" id="KW-0472">Membrane</keyword>
<dbReference type="RefSeq" id="WP_179236956.1">
    <property type="nucleotide sequence ID" value="NZ_JACBNQ010000002.1"/>
</dbReference>
<gene>
    <name evidence="2" type="ORF">HZF24_03875</name>
</gene>
<proteinExistence type="predicted"/>
<accession>A0A974BHM3</accession>
<keyword evidence="3" id="KW-1185">Reference proteome</keyword>
<dbReference type="Pfam" id="PF22268">
    <property type="entry name" value="DUF6954"/>
    <property type="match status" value="1"/>
</dbReference>
<dbReference type="InterPro" id="IPR054229">
    <property type="entry name" value="DUF6954"/>
</dbReference>
<keyword evidence="1" id="KW-1133">Transmembrane helix</keyword>
<organism evidence="2 3">
    <name type="scientific">Sedimentibacter hydroxybenzoicus DSM 7310</name>
    <dbReference type="NCBI Taxonomy" id="1123245"/>
    <lineage>
        <taxon>Bacteria</taxon>
        <taxon>Bacillati</taxon>
        <taxon>Bacillota</taxon>
        <taxon>Tissierellia</taxon>
        <taxon>Sedimentibacter</taxon>
    </lineage>
</organism>
<dbReference type="EMBL" id="JACBNQ010000002">
    <property type="protein sequence ID" value="NYB73273.1"/>
    <property type="molecule type" value="Genomic_DNA"/>
</dbReference>